<dbReference type="Gene3D" id="2.20.110.10">
    <property type="entry name" value="Histone H3 K4-specific methyltransferase SET7/9 N-terminal domain"/>
    <property type="match status" value="1"/>
</dbReference>
<evidence type="ECO:0000256" key="1">
    <source>
        <dbReference type="ARBA" id="ARBA00022737"/>
    </source>
</evidence>
<dbReference type="Pfam" id="PF02493">
    <property type="entry name" value="MORN"/>
    <property type="match status" value="5"/>
</dbReference>
<gene>
    <name evidence="3" type="ORF">JRO89_XS05G0187500</name>
</gene>
<evidence type="ECO:0000256" key="2">
    <source>
        <dbReference type="SAM" id="MobiDB-lite"/>
    </source>
</evidence>
<accession>A0ABQ8I2D2</accession>
<keyword evidence="1" id="KW-0677">Repeat</keyword>
<dbReference type="SMART" id="SM00698">
    <property type="entry name" value="MORN"/>
    <property type="match status" value="3"/>
</dbReference>
<evidence type="ECO:0000313" key="3">
    <source>
        <dbReference type="EMBL" id="KAH7570778.1"/>
    </source>
</evidence>
<dbReference type="Gene3D" id="3.40.50.1440">
    <property type="entry name" value="Tubulin/FtsZ, GTPase domain"/>
    <property type="match status" value="1"/>
</dbReference>
<dbReference type="PANTHER" id="PTHR43215">
    <property type="entry name" value="RADIAL SPOKE HEAD 1 HOMOLOG"/>
    <property type="match status" value="1"/>
</dbReference>
<keyword evidence="4" id="KW-1185">Reference proteome</keyword>
<protein>
    <recommendedName>
        <fullName evidence="5">Protein ACCUMULATION AND REPLICATION OF CHLOROPLASTS 3</fullName>
    </recommendedName>
</protein>
<dbReference type="EMBL" id="JAFEMO010000005">
    <property type="protein sequence ID" value="KAH7570778.1"/>
    <property type="molecule type" value="Genomic_DNA"/>
</dbReference>
<sequence>MSISMEVAVFSSFHWASSKRLYYNSFVCLGKKLKSNSNAKPFVRITMSTDVKCPLKGRQSDSKYVEVIGIGSRKDAALDFCLDSPLHSSLRFWNILMKDSSNAQLQQRLLGKDLTPRIVEVSHFLQSYSKAIVLVASAGYGPDLVAAIDILKTIKLTDVYAIAIILKPFSFEGRRRLDEVEDLVAKIQEHTNFCIAAHCCSLSMTDIETDRLLEKDFVTLDEALKTANNAVLLAISAISVLVSDMHTKLIDVLHNNVKELQATEVIKILRNCKEAKVGFGVGSNFKNSVLQAIYDCPFIGARVKFPMLLDDLDGTVICIISSSNLIDNKDLLGFLHTFRQTTEYTREIVISVVHEPNLEPNLLITTVITLGSFEQRPTQDSSILSRLAHHFPFVFNLLRRHYPRSNNTPGKNGLENAHHSKVISPSDSSETEDRIAVEGVAEGFDNYSEEVQTVLSNYNCIDSSISSNHSGGSRQFEAELFNARTEPSSFYNQTFEVKMQYLGIPALRREPLNSWNLGPGHQIAQEWAKERAADAGATPMLDKLSIFCLPVGVRPSDQLSNGVSISHTTQQRELKSEDDVKALPTVDSNISSLGALTGASFEVVRDIYSTASTLLKGKTVDARKKQGVLSVRAASMLEGERDSPKKWTPVVEMQYRGGIYRGRCQGGLPEGKGHLILGDGSIYDGMWRYGKRSGLGTFYFSNGDVFQGSWRDDAMHGKGWFYFHTGDRWFANFWKGKANGEGRFYSKSGDVFFGHFRYGWRHGHFLCIDVDGERCIEIWDDGVHISRKPLDSDTDAEQ</sequence>
<organism evidence="3 4">
    <name type="scientific">Xanthoceras sorbifolium</name>
    <dbReference type="NCBI Taxonomy" id="99658"/>
    <lineage>
        <taxon>Eukaryota</taxon>
        <taxon>Viridiplantae</taxon>
        <taxon>Streptophyta</taxon>
        <taxon>Embryophyta</taxon>
        <taxon>Tracheophyta</taxon>
        <taxon>Spermatophyta</taxon>
        <taxon>Magnoliopsida</taxon>
        <taxon>eudicotyledons</taxon>
        <taxon>Gunneridae</taxon>
        <taxon>Pentapetalae</taxon>
        <taxon>rosids</taxon>
        <taxon>malvids</taxon>
        <taxon>Sapindales</taxon>
        <taxon>Sapindaceae</taxon>
        <taxon>Xanthoceroideae</taxon>
        <taxon>Xanthoceras</taxon>
    </lineage>
</organism>
<dbReference type="InterPro" id="IPR036525">
    <property type="entry name" value="Tubulin/FtsZ_GTPase_sf"/>
</dbReference>
<dbReference type="InterPro" id="IPR003409">
    <property type="entry name" value="MORN"/>
</dbReference>
<reference evidence="3 4" key="1">
    <citation type="submission" date="2021-02" db="EMBL/GenBank/DDBJ databases">
        <title>Plant Genome Project.</title>
        <authorList>
            <person name="Zhang R.-G."/>
        </authorList>
    </citation>
    <scope>NUCLEOTIDE SEQUENCE [LARGE SCALE GENOMIC DNA]</scope>
    <source>
        <tissue evidence="3">Leaves</tissue>
    </source>
</reference>
<comment type="caution">
    <text evidence="3">The sequence shown here is derived from an EMBL/GenBank/DDBJ whole genome shotgun (WGS) entry which is preliminary data.</text>
</comment>
<feature type="region of interest" description="Disordered" evidence="2">
    <location>
        <begin position="406"/>
        <end position="432"/>
    </location>
</feature>
<dbReference type="Proteomes" id="UP000827721">
    <property type="component" value="Unassembled WGS sequence"/>
</dbReference>
<name>A0ABQ8I2D2_9ROSI</name>
<dbReference type="SUPFAM" id="SSF82185">
    <property type="entry name" value="Histone H3 K4-specific methyltransferase SET7/9 N-terminal domain"/>
    <property type="match status" value="1"/>
</dbReference>
<evidence type="ECO:0000313" key="4">
    <source>
        <dbReference type="Proteomes" id="UP000827721"/>
    </source>
</evidence>
<dbReference type="PANTHER" id="PTHR43215:SF15">
    <property type="entry name" value="PROTEIN ACCUMULATION AND REPLICATION OF CHLOROPLASTS 3, CHLOROPLASTIC"/>
    <property type="match status" value="1"/>
</dbReference>
<dbReference type="SUPFAM" id="SSF52490">
    <property type="entry name" value="Tubulin nucleotide-binding domain-like"/>
    <property type="match status" value="1"/>
</dbReference>
<evidence type="ECO:0008006" key="5">
    <source>
        <dbReference type="Google" id="ProtNLM"/>
    </source>
</evidence>
<proteinExistence type="predicted"/>